<comment type="caution">
    <text evidence="3">The sequence shown here is derived from an EMBL/GenBank/DDBJ whole genome shotgun (WGS) entry which is preliminary data.</text>
</comment>
<dbReference type="InterPro" id="IPR036163">
    <property type="entry name" value="HMA_dom_sf"/>
</dbReference>
<dbReference type="InterPro" id="IPR017969">
    <property type="entry name" value="Heavy-metal-associated_CS"/>
</dbReference>
<gene>
    <name evidence="3" type="ORF">GGQ61_003710</name>
</gene>
<dbReference type="PROSITE" id="PS50846">
    <property type="entry name" value="HMA_2"/>
    <property type="match status" value="1"/>
</dbReference>
<dbReference type="InterPro" id="IPR006121">
    <property type="entry name" value="HMA_dom"/>
</dbReference>
<evidence type="ECO:0000259" key="2">
    <source>
        <dbReference type="PROSITE" id="PS50846"/>
    </source>
</evidence>
<dbReference type="CDD" id="cd00371">
    <property type="entry name" value="HMA"/>
    <property type="match status" value="1"/>
</dbReference>
<proteinExistence type="predicted"/>
<sequence length="64" mass="6749">MITIKVERMKCGGCAASVKRAIAAADPDAVVDVDLKGHAVHVQSDRDAATIRSAIERAGYKVVL</sequence>
<reference evidence="3 4" key="1">
    <citation type="submission" date="2020-08" db="EMBL/GenBank/DDBJ databases">
        <title>Genomic Encyclopedia of Type Strains, Phase IV (KMG-IV): sequencing the most valuable type-strain genomes for metagenomic binning, comparative biology and taxonomic classification.</title>
        <authorList>
            <person name="Goeker M."/>
        </authorList>
    </citation>
    <scope>NUCLEOTIDE SEQUENCE [LARGE SCALE GENOMIC DNA]</scope>
    <source>
        <strain evidence="3 4">DSM 21793</strain>
    </source>
</reference>
<protein>
    <submittedName>
        <fullName evidence="3">Copper chaperone</fullName>
    </submittedName>
</protein>
<keyword evidence="4" id="KW-1185">Reference proteome</keyword>
<dbReference type="RefSeq" id="WP_183775975.1">
    <property type="nucleotide sequence ID" value="NZ_JACIDK010000006.1"/>
</dbReference>
<dbReference type="Proteomes" id="UP000530564">
    <property type="component" value="Unassembled WGS sequence"/>
</dbReference>
<dbReference type="Pfam" id="PF00403">
    <property type="entry name" value="HMA"/>
    <property type="match status" value="1"/>
</dbReference>
<evidence type="ECO:0000313" key="4">
    <source>
        <dbReference type="Proteomes" id="UP000530564"/>
    </source>
</evidence>
<feature type="domain" description="HMA" evidence="2">
    <location>
        <begin position="1"/>
        <end position="63"/>
    </location>
</feature>
<dbReference type="SUPFAM" id="SSF55008">
    <property type="entry name" value="HMA, heavy metal-associated domain"/>
    <property type="match status" value="1"/>
</dbReference>
<dbReference type="EMBL" id="JACIDK010000006">
    <property type="protein sequence ID" value="MBB3892972.1"/>
    <property type="molecule type" value="Genomic_DNA"/>
</dbReference>
<dbReference type="Gene3D" id="3.30.70.100">
    <property type="match status" value="1"/>
</dbReference>
<keyword evidence="1" id="KW-0479">Metal-binding</keyword>
<dbReference type="AlphaFoldDB" id="A0A840A6I2"/>
<dbReference type="GO" id="GO:0046872">
    <property type="term" value="F:metal ion binding"/>
    <property type="evidence" value="ECO:0007669"/>
    <property type="project" value="UniProtKB-KW"/>
</dbReference>
<evidence type="ECO:0000256" key="1">
    <source>
        <dbReference type="ARBA" id="ARBA00022723"/>
    </source>
</evidence>
<dbReference type="PROSITE" id="PS01047">
    <property type="entry name" value="HMA_1"/>
    <property type="match status" value="1"/>
</dbReference>
<organism evidence="3 4">
    <name type="scientific">Phenylobacterium haematophilum</name>
    <dbReference type="NCBI Taxonomy" id="98513"/>
    <lineage>
        <taxon>Bacteria</taxon>
        <taxon>Pseudomonadati</taxon>
        <taxon>Pseudomonadota</taxon>
        <taxon>Alphaproteobacteria</taxon>
        <taxon>Caulobacterales</taxon>
        <taxon>Caulobacteraceae</taxon>
        <taxon>Phenylobacterium</taxon>
    </lineage>
</organism>
<accession>A0A840A6I2</accession>
<name>A0A840A6I2_9CAUL</name>
<evidence type="ECO:0000313" key="3">
    <source>
        <dbReference type="EMBL" id="MBB3892972.1"/>
    </source>
</evidence>